<sequence length="258" mass="29090">MTKEFQHKILEALKEKDISPRPRWTFLVKEKMIWASAGVVIVLGSLAAATTIAIVSMHDLDIAGRLEHTKAGWLLLSLPYAWIVLLVGFLLLAEYNIRHTKQGYRYSLIKITGGVIGLSIIGGLGLYSIGLGHDLDDVMSRHVPAYEKFGNRRAAHLLNPERGVLAGKVLVQEEEFWQIQDVEKHIWVVSVEDAEIVGREHTLVGKPVRVIGELIKDDEAYAFEAGEILPMKPPHGFDRTERKPLRERRPPPQQTRTQ</sequence>
<feature type="transmembrane region" description="Helical" evidence="2">
    <location>
        <begin position="74"/>
        <end position="95"/>
    </location>
</feature>
<evidence type="ECO:0000256" key="1">
    <source>
        <dbReference type="SAM" id="MobiDB-lite"/>
    </source>
</evidence>
<protein>
    <submittedName>
        <fullName evidence="3">Uncharacterized protein</fullName>
    </submittedName>
</protein>
<feature type="region of interest" description="Disordered" evidence="1">
    <location>
        <begin position="230"/>
        <end position="258"/>
    </location>
</feature>
<keyword evidence="2" id="KW-0472">Membrane</keyword>
<evidence type="ECO:0000313" key="3">
    <source>
        <dbReference type="EMBL" id="PIT86318.1"/>
    </source>
</evidence>
<organism evidence="3 4">
    <name type="scientific">Candidatus Magasanikbacteria bacterium CG10_big_fil_rev_8_21_14_0_10_43_6</name>
    <dbReference type="NCBI Taxonomy" id="1974650"/>
    <lineage>
        <taxon>Bacteria</taxon>
        <taxon>Candidatus Magasanikiibacteriota</taxon>
    </lineage>
</organism>
<dbReference type="AlphaFoldDB" id="A0A2M6W0M6"/>
<dbReference type="Proteomes" id="UP000229362">
    <property type="component" value="Unassembled WGS sequence"/>
</dbReference>
<dbReference type="EMBL" id="PFBZ01000164">
    <property type="protein sequence ID" value="PIT86318.1"/>
    <property type="molecule type" value="Genomic_DNA"/>
</dbReference>
<feature type="transmembrane region" description="Helical" evidence="2">
    <location>
        <begin position="107"/>
        <end position="129"/>
    </location>
</feature>
<feature type="transmembrane region" description="Helical" evidence="2">
    <location>
        <begin position="33"/>
        <end position="54"/>
    </location>
</feature>
<accession>A0A2M6W0M6</accession>
<keyword evidence="2" id="KW-0812">Transmembrane</keyword>
<comment type="caution">
    <text evidence="3">The sequence shown here is derived from an EMBL/GenBank/DDBJ whole genome shotgun (WGS) entry which is preliminary data.</text>
</comment>
<proteinExistence type="predicted"/>
<feature type="compositionally biased region" description="Basic and acidic residues" evidence="1">
    <location>
        <begin position="235"/>
        <end position="250"/>
    </location>
</feature>
<reference evidence="4" key="1">
    <citation type="submission" date="2017-09" db="EMBL/GenBank/DDBJ databases">
        <title>Depth-based differentiation of microbial function through sediment-hosted aquifers and enrichment of novel symbionts in the deep terrestrial subsurface.</title>
        <authorList>
            <person name="Probst A.J."/>
            <person name="Ladd B."/>
            <person name="Jarett J.K."/>
            <person name="Geller-Mcgrath D.E."/>
            <person name="Sieber C.M.K."/>
            <person name="Emerson J.B."/>
            <person name="Anantharaman K."/>
            <person name="Thomas B.C."/>
            <person name="Malmstrom R."/>
            <person name="Stieglmeier M."/>
            <person name="Klingl A."/>
            <person name="Woyke T."/>
            <person name="Ryan C.M."/>
            <person name="Banfield J.F."/>
        </authorList>
    </citation>
    <scope>NUCLEOTIDE SEQUENCE [LARGE SCALE GENOMIC DNA]</scope>
</reference>
<keyword evidence="2" id="KW-1133">Transmembrane helix</keyword>
<name>A0A2M6W0M6_9BACT</name>
<gene>
    <name evidence="3" type="ORF">COU33_03835</name>
</gene>
<evidence type="ECO:0000256" key="2">
    <source>
        <dbReference type="SAM" id="Phobius"/>
    </source>
</evidence>
<evidence type="ECO:0000313" key="4">
    <source>
        <dbReference type="Proteomes" id="UP000229362"/>
    </source>
</evidence>